<dbReference type="GO" id="GO:0032981">
    <property type="term" value="P:mitochondrial respiratory chain complex I assembly"/>
    <property type="evidence" value="ECO:0007669"/>
    <property type="project" value="TreeGrafter"/>
</dbReference>
<keyword evidence="11" id="KW-0496">Mitochondrion</keyword>
<accession>A0A4C2AF13</accession>
<gene>
    <name evidence="17" type="primary">NDUFB3</name>
    <name evidence="17" type="ORF">EVAR_72630_1</name>
</gene>
<dbReference type="PANTHER" id="PTHR15082:SF2">
    <property type="entry name" value="NADH DEHYDROGENASE [UBIQUINONE] 1 BETA SUBCOMPLEX SUBUNIT 3"/>
    <property type="match status" value="1"/>
</dbReference>
<organism evidence="17 18">
    <name type="scientific">Eumeta variegata</name>
    <name type="common">Bagworm moth</name>
    <name type="synonym">Eumeta japonica</name>
    <dbReference type="NCBI Taxonomy" id="151549"/>
    <lineage>
        <taxon>Eukaryota</taxon>
        <taxon>Metazoa</taxon>
        <taxon>Ecdysozoa</taxon>
        <taxon>Arthropoda</taxon>
        <taxon>Hexapoda</taxon>
        <taxon>Insecta</taxon>
        <taxon>Pterygota</taxon>
        <taxon>Neoptera</taxon>
        <taxon>Endopterygota</taxon>
        <taxon>Lepidoptera</taxon>
        <taxon>Glossata</taxon>
        <taxon>Ditrysia</taxon>
        <taxon>Tineoidea</taxon>
        <taxon>Psychidae</taxon>
        <taxon>Oiketicinae</taxon>
        <taxon>Eumeta</taxon>
    </lineage>
</organism>
<dbReference type="GO" id="GO:0005743">
    <property type="term" value="C:mitochondrial inner membrane"/>
    <property type="evidence" value="ECO:0007669"/>
    <property type="project" value="UniProtKB-SubCell"/>
</dbReference>
<dbReference type="EMBL" id="BGZK01003134">
    <property type="protein sequence ID" value="GBP98392.1"/>
    <property type="molecule type" value="Genomic_DNA"/>
</dbReference>
<feature type="region of interest" description="Disordered" evidence="15">
    <location>
        <begin position="1"/>
        <end position="24"/>
    </location>
</feature>
<evidence type="ECO:0000313" key="18">
    <source>
        <dbReference type="Proteomes" id="UP000299102"/>
    </source>
</evidence>
<keyword evidence="18" id="KW-1185">Reference proteome</keyword>
<protein>
    <recommendedName>
        <fullName evidence="4">NADH dehydrogenase [ubiquinone] 1 beta subcomplex subunit 3</fullName>
    </recommendedName>
    <alternativeName>
        <fullName evidence="13">Complex I-B12</fullName>
    </alternativeName>
    <alternativeName>
        <fullName evidence="14">NADH-ubiquinone oxidoreductase B12 subunit</fullName>
    </alternativeName>
</protein>
<feature type="transmembrane region" description="Helical" evidence="16">
    <location>
        <begin position="80"/>
        <end position="98"/>
    </location>
</feature>
<keyword evidence="10 16" id="KW-1133">Transmembrane helix</keyword>
<keyword evidence="5" id="KW-0813">Transport</keyword>
<dbReference type="AlphaFoldDB" id="A0A4C2AF13"/>
<reference evidence="17 18" key="1">
    <citation type="journal article" date="2019" name="Commun. Biol.">
        <title>The bagworm genome reveals a unique fibroin gene that provides high tensile strength.</title>
        <authorList>
            <person name="Kono N."/>
            <person name="Nakamura H."/>
            <person name="Ohtoshi R."/>
            <person name="Tomita M."/>
            <person name="Numata K."/>
            <person name="Arakawa K."/>
        </authorList>
    </citation>
    <scope>NUCLEOTIDE SEQUENCE [LARGE SCALE GENOMIC DNA]</scope>
</reference>
<evidence type="ECO:0000256" key="14">
    <source>
        <dbReference type="ARBA" id="ARBA00032688"/>
    </source>
</evidence>
<feature type="compositionally biased region" description="Basic and acidic residues" evidence="15">
    <location>
        <begin position="11"/>
        <end position="22"/>
    </location>
</feature>
<evidence type="ECO:0000256" key="7">
    <source>
        <dbReference type="ARBA" id="ARBA00022692"/>
    </source>
</evidence>
<comment type="similarity">
    <text evidence="3">Belongs to the complex I NDUFB3 subunit family.</text>
</comment>
<keyword evidence="7 16" id="KW-0812">Transmembrane</keyword>
<comment type="caution">
    <text evidence="17">The sequence shown here is derived from an EMBL/GenBank/DDBJ whole genome shotgun (WGS) entry which is preliminary data.</text>
</comment>
<dbReference type="STRING" id="151549.A0A4C2AF13"/>
<keyword evidence="12 16" id="KW-0472">Membrane</keyword>
<name>A0A4C2AF13_EUMVA</name>
<evidence type="ECO:0000256" key="8">
    <source>
        <dbReference type="ARBA" id="ARBA00022792"/>
    </source>
</evidence>
<evidence type="ECO:0000256" key="4">
    <source>
        <dbReference type="ARBA" id="ARBA00018680"/>
    </source>
</evidence>
<sequence>MGGSTPVAKAQGDHHVHGHGDHGPPYVIPDYKIFKIDGIPQLEQLRDALAQKGLHDPWIRNEAWRYHPGFGTRWQRSKSFFFRGLFIGIALTALHVTYDKMVGGGHDHGHGHEHGDDHKC</sequence>
<proteinExistence type="inferred from homology"/>
<evidence type="ECO:0000256" key="1">
    <source>
        <dbReference type="ARBA" id="ARBA00003195"/>
    </source>
</evidence>
<comment type="function">
    <text evidence="1">Accessory subunit of the mitochondrial membrane respiratory chain NADH dehydrogenase (Complex I), that is believed not to be involved in catalysis. Complex I functions in the transfer of electrons from NADH to the respiratory chain. The immediate electron acceptor for the enzyme is believed to be ubiquinone.</text>
</comment>
<evidence type="ECO:0000256" key="9">
    <source>
        <dbReference type="ARBA" id="ARBA00022982"/>
    </source>
</evidence>
<evidence type="ECO:0000256" key="3">
    <source>
        <dbReference type="ARBA" id="ARBA00005667"/>
    </source>
</evidence>
<evidence type="ECO:0000256" key="15">
    <source>
        <dbReference type="SAM" id="MobiDB-lite"/>
    </source>
</evidence>
<evidence type="ECO:0000256" key="6">
    <source>
        <dbReference type="ARBA" id="ARBA00022660"/>
    </source>
</evidence>
<evidence type="ECO:0000256" key="10">
    <source>
        <dbReference type="ARBA" id="ARBA00022989"/>
    </source>
</evidence>
<dbReference type="Proteomes" id="UP000299102">
    <property type="component" value="Unassembled WGS sequence"/>
</dbReference>
<comment type="subcellular location">
    <subcellularLocation>
        <location evidence="2">Mitochondrion inner membrane</location>
        <topology evidence="2">Single-pass membrane protein</topology>
        <orientation evidence="2">Matrix side</orientation>
    </subcellularLocation>
</comment>
<evidence type="ECO:0000256" key="11">
    <source>
        <dbReference type="ARBA" id="ARBA00023128"/>
    </source>
</evidence>
<keyword evidence="6" id="KW-0679">Respiratory chain</keyword>
<evidence type="ECO:0000256" key="5">
    <source>
        <dbReference type="ARBA" id="ARBA00022448"/>
    </source>
</evidence>
<keyword evidence="9" id="KW-0249">Electron transport</keyword>
<evidence type="ECO:0000256" key="13">
    <source>
        <dbReference type="ARBA" id="ARBA00030217"/>
    </source>
</evidence>
<dbReference type="Pfam" id="PF08122">
    <property type="entry name" value="NDUF_B12"/>
    <property type="match status" value="1"/>
</dbReference>
<evidence type="ECO:0000256" key="12">
    <source>
        <dbReference type="ARBA" id="ARBA00023136"/>
    </source>
</evidence>
<dbReference type="OrthoDB" id="521512at2759"/>
<evidence type="ECO:0000256" key="2">
    <source>
        <dbReference type="ARBA" id="ARBA00004298"/>
    </source>
</evidence>
<evidence type="ECO:0000256" key="16">
    <source>
        <dbReference type="SAM" id="Phobius"/>
    </source>
</evidence>
<keyword evidence="8" id="KW-0999">Mitochondrion inner membrane</keyword>
<evidence type="ECO:0000313" key="17">
    <source>
        <dbReference type="EMBL" id="GBP98392.1"/>
    </source>
</evidence>
<dbReference type="InterPro" id="IPR012576">
    <property type="entry name" value="NDUFB3"/>
</dbReference>
<dbReference type="GO" id="GO:0022900">
    <property type="term" value="P:electron transport chain"/>
    <property type="evidence" value="ECO:0007669"/>
    <property type="project" value="InterPro"/>
</dbReference>
<dbReference type="PANTHER" id="PTHR15082">
    <property type="entry name" value="NADH-UBIQUINONE OXIDOREDUCTASE B12 SUBUNIT"/>
    <property type="match status" value="1"/>
</dbReference>